<dbReference type="VEuPathDB" id="FungiDB:AN1672"/>
<dbReference type="EMBL" id="BN001307">
    <property type="protein sequence ID" value="CBF85340.1"/>
    <property type="molecule type" value="Genomic_DNA"/>
</dbReference>
<dbReference type="HOGENOM" id="CLU_1402414_0_0_1"/>
<evidence type="ECO:0000313" key="1">
    <source>
        <dbReference type="EMBL" id="CBF85340.1"/>
    </source>
</evidence>
<evidence type="ECO:0000313" key="2">
    <source>
        <dbReference type="Proteomes" id="UP000000560"/>
    </source>
</evidence>
<dbReference type="InParanoid" id="Q5BCQ8"/>
<dbReference type="GeneID" id="2875299"/>
<dbReference type="KEGG" id="ani:ANIA_01672"/>
<keyword evidence="2" id="KW-1185">Reference proteome</keyword>
<dbReference type="RefSeq" id="XP_659276.1">
    <property type="nucleotide sequence ID" value="XM_654184.1"/>
</dbReference>
<name>Q5BCQ8_EMENI</name>
<accession>C8VNS0</accession>
<reference evidence="2" key="1">
    <citation type="journal article" date="2005" name="Nature">
        <title>Sequencing of Aspergillus nidulans and comparative analysis with A. fumigatus and A. oryzae.</title>
        <authorList>
            <person name="Galagan J.E."/>
            <person name="Calvo S.E."/>
            <person name="Cuomo C."/>
            <person name="Ma L.J."/>
            <person name="Wortman J.R."/>
            <person name="Batzoglou S."/>
            <person name="Lee S.I."/>
            <person name="Basturkmen M."/>
            <person name="Spevak C.C."/>
            <person name="Clutterbuck J."/>
            <person name="Kapitonov V."/>
            <person name="Jurka J."/>
            <person name="Scazzocchio C."/>
            <person name="Farman M."/>
            <person name="Butler J."/>
            <person name="Purcell S."/>
            <person name="Harris S."/>
            <person name="Braus G.H."/>
            <person name="Draht O."/>
            <person name="Busch S."/>
            <person name="D'Enfert C."/>
            <person name="Bouchier C."/>
            <person name="Goldman G.H."/>
            <person name="Bell-Pedersen D."/>
            <person name="Griffiths-Jones S."/>
            <person name="Doonan J.H."/>
            <person name="Yu J."/>
            <person name="Vienken K."/>
            <person name="Pain A."/>
            <person name="Freitag M."/>
            <person name="Selker E.U."/>
            <person name="Archer D.B."/>
            <person name="Penalva M.A."/>
            <person name="Oakley B.R."/>
            <person name="Momany M."/>
            <person name="Tanaka T."/>
            <person name="Kumagai T."/>
            <person name="Asai K."/>
            <person name="Machida M."/>
            <person name="Nierman W.C."/>
            <person name="Denning D.W."/>
            <person name="Caddick M."/>
            <person name="Hynes M."/>
            <person name="Paoletti M."/>
            <person name="Fischer R."/>
            <person name="Miller B."/>
            <person name="Dyer P."/>
            <person name="Sachs M.S."/>
            <person name="Osmani S.A."/>
            <person name="Birren B.W."/>
        </authorList>
    </citation>
    <scope>NUCLEOTIDE SEQUENCE [LARGE SCALE GENOMIC DNA]</scope>
    <source>
        <strain evidence="2">FGSC A4 / ATCC 38163 / CBS 112.46 / NRRL 194 / M139</strain>
    </source>
</reference>
<gene>
    <name evidence="1" type="ORF">ANIA_01672</name>
</gene>
<protein>
    <submittedName>
        <fullName evidence="1">Uncharacterized protein</fullName>
    </submittedName>
</protein>
<sequence length="194" mass="21437">MTTLSNMLWSENRLYSASQNTAFLSALMAYQTLIESDNKASLFIHTVNDHAFVTFTYSGPVKDGCPAIFMPFQRIPYMRYLVPPARRTVLEMAKGVADVLESEKLCIASEVYQAAEQARLDAVASLADLNRADLTMVIQPMSPLSVKAANDSGGNSFSLNCAGHQIIRIDMGLLTLYYYEYNPEGVFQVLQNGG</sequence>
<dbReference type="Proteomes" id="UP000000560">
    <property type="component" value="Chromosome VII"/>
</dbReference>
<dbReference type="AlphaFoldDB" id="Q5BCQ8"/>
<organism evidence="1 2">
    <name type="scientific">Emericella nidulans (strain FGSC A4 / ATCC 38163 / CBS 112.46 / NRRL 194 / M139)</name>
    <name type="common">Aspergillus nidulans</name>
    <dbReference type="NCBI Taxonomy" id="227321"/>
    <lineage>
        <taxon>Eukaryota</taxon>
        <taxon>Fungi</taxon>
        <taxon>Dikarya</taxon>
        <taxon>Ascomycota</taxon>
        <taxon>Pezizomycotina</taxon>
        <taxon>Eurotiomycetes</taxon>
        <taxon>Eurotiomycetidae</taxon>
        <taxon>Eurotiales</taxon>
        <taxon>Aspergillaceae</taxon>
        <taxon>Aspergillus</taxon>
        <taxon>Aspergillus subgen. Nidulantes</taxon>
    </lineage>
</organism>
<proteinExistence type="predicted"/>
<accession>Q5BCQ8</accession>
<dbReference type="OrthoDB" id="2151789at2759"/>
<reference evidence="2" key="2">
    <citation type="journal article" date="2009" name="Fungal Genet. Biol.">
        <title>The 2008 update of the Aspergillus nidulans genome annotation: a community effort.</title>
        <authorList>
            <person name="Wortman J.R."/>
            <person name="Gilsenan J.M."/>
            <person name="Joardar V."/>
            <person name="Deegan J."/>
            <person name="Clutterbuck J."/>
            <person name="Andersen M.R."/>
            <person name="Archer D."/>
            <person name="Bencina M."/>
            <person name="Braus G."/>
            <person name="Coutinho P."/>
            <person name="von Dohren H."/>
            <person name="Doonan J."/>
            <person name="Driessen A.J."/>
            <person name="Durek P."/>
            <person name="Espeso E."/>
            <person name="Fekete E."/>
            <person name="Flipphi M."/>
            <person name="Estrada C.G."/>
            <person name="Geysens S."/>
            <person name="Goldman G."/>
            <person name="de Groot P.W."/>
            <person name="Hansen K."/>
            <person name="Harris S.D."/>
            <person name="Heinekamp T."/>
            <person name="Helmstaedt K."/>
            <person name="Henrissat B."/>
            <person name="Hofmann G."/>
            <person name="Homan T."/>
            <person name="Horio T."/>
            <person name="Horiuchi H."/>
            <person name="James S."/>
            <person name="Jones M."/>
            <person name="Karaffa L."/>
            <person name="Karanyi Z."/>
            <person name="Kato M."/>
            <person name="Keller N."/>
            <person name="Kelly D.E."/>
            <person name="Kiel J.A."/>
            <person name="Kim J.M."/>
            <person name="van der Klei I.J."/>
            <person name="Klis F.M."/>
            <person name="Kovalchuk A."/>
            <person name="Krasevec N."/>
            <person name="Kubicek C.P."/>
            <person name="Liu B."/>
            <person name="Maccabe A."/>
            <person name="Meyer V."/>
            <person name="Mirabito P."/>
            <person name="Miskei M."/>
            <person name="Mos M."/>
            <person name="Mullins J."/>
            <person name="Nelson D.R."/>
            <person name="Nielsen J."/>
            <person name="Oakley B.R."/>
            <person name="Osmani S.A."/>
            <person name="Pakula T."/>
            <person name="Paszewski A."/>
            <person name="Paulsen I."/>
            <person name="Pilsyk S."/>
            <person name="Pocsi I."/>
            <person name="Punt P.J."/>
            <person name="Ram A.F."/>
            <person name="Ren Q."/>
            <person name="Robellet X."/>
            <person name="Robson G."/>
            <person name="Seiboth B."/>
            <person name="van Solingen P."/>
            <person name="Specht T."/>
            <person name="Sun J."/>
            <person name="Taheri-Talesh N."/>
            <person name="Takeshita N."/>
            <person name="Ussery D."/>
            <person name="vanKuyk P.A."/>
            <person name="Visser H."/>
            <person name="van de Vondervoort P.J."/>
            <person name="de Vries R.P."/>
            <person name="Walton J."/>
            <person name="Xiang X."/>
            <person name="Xiong Y."/>
            <person name="Zeng A.P."/>
            <person name="Brandt B.W."/>
            <person name="Cornell M.J."/>
            <person name="van den Hondel C.A."/>
            <person name="Visser J."/>
            <person name="Oliver S.G."/>
            <person name="Turner G."/>
        </authorList>
    </citation>
    <scope>GENOME REANNOTATION</scope>
    <source>
        <strain evidence="2">FGSC A4 / ATCC 38163 / CBS 112.46 / NRRL 194 / M139</strain>
    </source>
</reference>